<evidence type="ECO:0000313" key="2">
    <source>
        <dbReference type="Proteomes" id="UP001153332"/>
    </source>
</evidence>
<name>A0ACC2J198_9PEZI</name>
<accession>A0ACC2J198</accession>
<gene>
    <name evidence="1" type="ORF">O1611_g10171</name>
</gene>
<organism evidence="1 2">
    <name type="scientific">Lasiodiplodia mahajangana</name>
    <dbReference type="NCBI Taxonomy" id="1108764"/>
    <lineage>
        <taxon>Eukaryota</taxon>
        <taxon>Fungi</taxon>
        <taxon>Dikarya</taxon>
        <taxon>Ascomycota</taxon>
        <taxon>Pezizomycotina</taxon>
        <taxon>Dothideomycetes</taxon>
        <taxon>Dothideomycetes incertae sedis</taxon>
        <taxon>Botryosphaeriales</taxon>
        <taxon>Botryosphaeriaceae</taxon>
        <taxon>Lasiodiplodia</taxon>
    </lineage>
</organism>
<reference evidence="1" key="1">
    <citation type="submission" date="2022-12" db="EMBL/GenBank/DDBJ databases">
        <title>Genome Sequence of Lasiodiplodia mahajangana.</title>
        <authorList>
            <person name="Buettner E."/>
        </authorList>
    </citation>
    <scope>NUCLEOTIDE SEQUENCE</scope>
    <source>
        <strain evidence="1">VT137</strain>
    </source>
</reference>
<keyword evidence="2" id="KW-1185">Reference proteome</keyword>
<sequence length="268" mass="29660">MSIWVPIELQLQASALSTTRSREYHVVVMGAGGVGKSCLTAQFVHNEWIESYDPTIEDSYRTQMTVDSRAATPGGPGDVRHRRSRLALVCRRSAMLTSASLDTAGTDQFVAMRDLYMKTGQGFLLVFSITSASSLNEIAGLRDEIIRIKDDENIPIVICGNKADLEEHRAVPRARGFEVSQRWGAPYYETSARNKSTSTIRCYGEKMPVATWVATGTTTHIPARITEKLNGVPEITIIDQQSALSCEYSMGEIQRVSPRHSKAYPVDI</sequence>
<protein>
    <submittedName>
        <fullName evidence="1">Uncharacterized protein</fullName>
    </submittedName>
</protein>
<evidence type="ECO:0000313" key="1">
    <source>
        <dbReference type="EMBL" id="KAJ8121171.1"/>
    </source>
</evidence>
<proteinExistence type="predicted"/>
<dbReference type="EMBL" id="JAPUUL010003889">
    <property type="protein sequence ID" value="KAJ8121171.1"/>
    <property type="molecule type" value="Genomic_DNA"/>
</dbReference>
<dbReference type="Proteomes" id="UP001153332">
    <property type="component" value="Unassembled WGS sequence"/>
</dbReference>
<comment type="caution">
    <text evidence="1">The sequence shown here is derived from an EMBL/GenBank/DDBJ whole genome shotgun (WGS) entry which is preliminary data.</text>
</comment>